<keyword evidence="1" id="KW-0812">Transmembrane</keyword>
<gene>
    <name evidence="2" type="ORF">ACFSYC_05615</name>
</gene>
<dbReference type="Pfam" id="PF13630">
    <property type="entry name" value="SdpI"/>
    <property type="match status" value="1"/>
</dbReference>
<feature type="transmembrane region" description="Helical" evidence="1">
    <location>
        <begin position="88"/>
        <end position="110"/>
    </location>
</feature>
<keyword evidence="1" id="KW-0472">Membrane</keyword>
<evidence type="ECO:0000313" key="2">
    <source>
        <dbReference type="EMBL" id="MFD2864161.1"/>
    </source>
</evidence>
<dbReference type="RefSeq" id="WP_377124408.1">
    <property type="nucleotide sequence ID" value="NZ_JBHUHN010000001.1"/>
</dbReference>
<dbReference type="InterPro" id="IPR025962">
    <property type="entry name" value="SdpI/YhfL"/>
</dbReference>
<evidence type="ECO:0000256" key="1">
    <source>
        <dbReference type="SAM" id="Phobius"/>
    </source>
</evidence>
<feature type="transmembrane region" description="Helical" evidence="1">
    <location>
        <begin position="64"/>
        <end position="82"/>
    </location>
</feature>
<organism evidence="2 3">
    <name type="scientific">Mucilaginibacter antarcticus</name>
    <dbReference type="NCBI Taxonomy" id="1855725"/>
    <lineage>
        <taxon>Bacteria</taxon>
        <taxon>Pseudomonadati</taxon>
        <taxon>Bacteroidota</taxon>
        <taxon>Sphingobacteriia</taxon>
        <taxon>Sphingobacteriales</taxon>
        <taxon>Sphingobacteriaceae</taxon>
        <taxon>Mucilaginibacter</taxon>
    </lineage>
</organism>
<proteinExistence type="predicted"/>
<reference evidence="3" key="1">
    <citation type="journal article" date="2019" name="Int. J. Syst. Evol. Microbiol.">
        <title>The Global Catalogue of Microorganisms (GCM) 10K type strain sequencing project: providing services to taxonomists for standard genome sequencing and annotation.</title>
        <authorList>
            <consortium name="The Broad Institute Genomics Platform"/>
            <consortium name="The Broad Institute Genome Sequencing Center for Infectious Disease"/>
            <person name="Wu L."/>
            <person name="Ma J."/>
        </authorList>
    </citation>
    <scope>NUCLEOTIDE SEQUENCE [LARGE SCALE GENOMIC DNA]</scope>
    <source>
        <strain evidence="3">KCTC 52232</strain>
    </source>
</reference>
<name>A0ABW5XL74_9SPHI</name>
<keyword evidence="1" id="KW-1133">Transmembrane helix</keyword>
<feature type="transmembrane region" description="Helical" evidence="1">
    <location>
        <begin position="6"/>
        <end position="24"/>
    </location>
</feature>
<sequence>MRMEQWIIGPQLTGIILLILGLVMSRFPPKQINGYYGYRMPSFMKNQQTWDEANRYSATYMVKAGLVTTIIGIVIAGLLATMQTTDDIRAGLSIGSMTVSGLLPAVFVIVATEKHLTKIFGDR</sequence>
<evidence type="ECO:0000313" key="3">
    <source>
        <dbReference type="Proteomes" id="UP001597601"/>
    </source>
</evidence>
<accession>A0ABW5XL74</accession>
<dbReference type="Proteomes" id="UP001597601">
    <property type="component" value="Unassembled WGS sequence"/>
</dbReference>
<keyword evidence="3" id="KW-1185">Reference proteome</keyword>
<protein>
    <submittedName>
        <fullName evidence="2">SdpI family protein</fullName>
    </submittedName>
</protein>
<comment type="caution">
    <text evidence="2">The sequence shown here is derived from an EMBL/GenBank/DDBJ whole genome shotgun (WGS) entry which is preliminary data.</text>
</comment>
<dbReference type="EMBL" id="JBHUON010000004">
    <property type="protein sequence ID" value="MFD2864161.1"/>
    <property type="molecule type" value="Genomic_DNA"/>
</dbReference>